<dbReference type="Gene3D" id="3.30.1330.60">
    <property type="entry name" value="OmpA-like domain"/>
    <property type="match status" value="1"/>
</dbReference>
<dbReference type="InterPro" id="IPR036737">
    <property type="entry name" value="OmpA-like_sf"/>
</dbReference>
<keyword evidence="6" id="KW-1133">Transmembrane helix</keyword>
<evidence type="ECO:0000313" key="9">
    <source>
        <dbReference type="Proteomes" id="UP000830055"/>
    </source>
</evidence>
<feature type="domain" description="OmpA-like" evidence="7">
    <location>
        <begin position="96"/>
        <end position="209"/>
    </location>
</feature>
<evidence type="ECO:0000256" key="1">
    <source>
        <dbReference type="ARBA" id="ARBA00004442"/>
    </source>
</evidence>
<feature type="transmembrane region" description="Helical" evidence="6">
    <location>
        <begin position="21"/>
        <end position="43"/>
    </location>
</feature>
<sequence>MKTAKSLSACSSEMHNQAAPFIGARFAGRVVTVVLLSAGMFLFSGCGEVRYTDTTLKYRVDQDDRATAKYTLRQGNRALTPAPQQPQPVASEMPAPPPPLVLDANNILFDFDKAVIKTEFLPELDEWAEYFTTNPAARAQINGHADSTGPETYNQGLSERRAQAVVDYLVGKGIDPSRLSSTGYGETQPAVPNDTRENRQKNRRVELHY</sequence>
<dbReference type="PRINTS" id="PR01023">
    <property type="entry name" value="NAFLGMOTY"/>
</dbReference>
<accession>A0ABN6M453</accession>
<dbReference type="InterPro" id="IPR006665">
    <property type="entry name" value="OmpA-like"/>
</dbReference>
<keyword evidence="6" id="KW-0812">Transmembrane</keyword>
<dbReference type="SUPFAM" id="SSF103088">
    <property type="entry name" value="OmpA-like"/>
    <property type="match status" value="1"/>
</dbReference>
<dbReference type="PROSITE" id="PS51123">
    <property type="entry name" value="OMPA_2"/>
    <property type="match status" value="1"/>
</dbReference>
<dbReference type="PANTHER" id="PTHR30329">
    <property type="entry name" value="STATOR ELEMENT OF FLAGELLAR MOTOR COMPLEX"/>
    <property type="match status" value="1"/>
</dbReference>
<keyword evidence="2 4" id="KW-0472">Membrane</keyword>
<evidence type="ECO:0000256" key="4">
    <source>
        <dbReference type="PROSITE-ProRule" id="PRU00473"/>
    </source>
</evidence>
<name>A0ABN6M453_9BACT</name>
<dbReference type="PROSITE" id="PS01068">
    <property type="entry name" value="OMPA_1"/>
    <property type="match status" value="1"/>
</dbReference>
<dbReference type="PRINTS" id="PR01021">
    <property type="entry name" value="OMPADOMAIN"/>
</dbReference>
<dbReference type="CDD" id="cd07185">
    <property type="entry name" value="OmpA_C-like"/>
    <property type="match status" value="1"/>
</dbReference>
<dbReference type="InterPro" id="IPR050330">
    <property type="entry name" value="Bact_OuterMem_StrucFunc"/>
</dbReference>
<comment type="subcellular location">
    <subcellularLocation>
        <location evidence="1">Cell outer membrane</location>
    </subcellularLocation>
</comment>
<keyword evidence="3" id="KW-0998">Cell outer membrane</keyword>
<reference evidence="8 9" key="1">
    <citation type="submission" date="2022-01" db="EMBL/GenBank/DDBJ databases">
        <title>Desulfofustis limnae sp. nov., a novel mesophilic sulfate-reducing bacterium isolated from marsh soil.</title>
        <authorList>
            <person name="Watanabe M."/>
            <person name="Takahashi A."/>
            <person name="Kojima H."/>
            <person name="Fukui M."/>
        </authorList>
    </citation>
    <scope>NUCLEOTIDE SEQUENCE [LARGE SCALE GENOMIC DNA]</scope>
    <source>
        <strain evidence="8 9">PPLL</strain>
    </source>
</reference>
<evidence type="ECO:0000256" key="6">
    <source>
        <dbReference type="SAM" id="Phobius"/>
    </source>
</evidence>
<evidence type="ECO:0000256" key="2">
    <source>
        <dbReference type="ARBA" id="ARBA00023136"/>
    </source>
</evidence>
<evidence type="ECO:0000256" key="3">
    <source>
        <dbReference type="ARBA" id="ARBA00023237"/>
    </source>
</evidence>
<proteinExistence type="predicted"/>
<evidence type="ECO:0000259" key="7">
    <source>
        <dbReference type="PROSITE" id="PS51123"/>
    </source>
</evidence>
<dbReference type="PANTHER" id="PTHR30329:SF21">
    <property type="entry name" value="LIPOPROTEIN YIAD-RELATED"/>
    <property type="match status" value="1"/>
</dbReference>
<gene>
    <name evidence="8" type="ORF">DPPLL_20480</name>
</gene>
<dbReference type="InterPro" id="IPR006690">
    <property type="entry name" value="OMPA-like_CS"/>
</dbReference>
<protein>
    <recommendedName>
        <fullName evidence="7">OmpA-like domain-containing protein</fullName>
    </recommendedName>
</protein>
<dbReference type="EMBL" id="AP025516">
    <property type="protein sequence ID" value="BDD87683.1"/>
    <property type="molecule type" value="Genomic_DNA"/>
</dbReference>
<dbReference type="Pfam" id="PF00691">
    <property type="entry name" value="OmpA"/>
    <property type="match status" value="1"/>
</dbReference>
<evidence type="ECO:0000313" key="8">
    <source>
        <dbReference type="EMBL" id="BDD87683.1"/>
    </source>
</evidence>
<dbReference type="Proteomes" id="UP000830055">
    <property type="component" value="Chromosome"/>
</dbReference>
<feature type="compositionally biased region" description="Basic and acidic residues" evidence="5">
    <location>
        <begin position="194"/>
        <end position="209"/>
    </location>
</feature>
<keyword evidence="9" id="KW-1185">Reference proteome</keyword>
<organism evidence="8 9">
    <name type="scientific">Desulfofustis limnaeus</name>
    <dbReference type="NCBI Taxonomy" id="2740163"/>
    <lineage>
        <taxon>Bacteria</taxon>
        <taxon>Pseudomonadati</taxon>
        <taxon>Thermodesulfobacteriota</taxon>
        <taxon>Desulfobulbia</taxon>
        <taxon>Desulfobulbales</taxon>
        <taxon>Desulfocapsaceae</taxon>
        <taxon>Desulfofustis</taxon>
    </lineage>
</organism>
<evidence type="ECO:0000256" key="5">
    <source>
        <dbReference type="SAM" id="MobiDB-lite"/>
    </source>
</evidence>
<dbReference type="InterPro" id="IPR006664">
    <property type="entry name" value="OMP_bac"/>
</dbReference>
<dbReference type="RefSeq" id="WP_284151100.1">
    <property type="nucleotide sequence ID" value="NZ_AP025516.1"/>
</dbReference>
<feature type="region of interest" description="Disordered" evidence="5">
    <location>
        <begin position="177"/>
        <end position="209"/>
    </location>
</feature>
<feature type="region of interest" description="Disordered" evidence="5">
    <location>
        <begin position="75"/>
        <end position="95"/>
    </location>
</feature>